<keyword evidence="1" id="KW-0472">Membrane</keyword>
<feature type="transmembrane region" description="Helical" evidence="1">
    <location>
        <begin position="6"/>
        <end position="39"/>
    </location>
</feature>
<dbReference type="AlphaFoldDB" id="A0A1Y6EA67"/>
<organism evidence="2 3">
    <name type="scientific">Sphingopyxis terrae subsp. ummariensis</name>
    <dbReference type="NCBI Taxonomy" id="429001"/>
    <lineage>
        <taxon>Bacteria</taxon>
        <taxon>Pseudomonadati</taxon>
        <taxon>Pseudomonadota</taxon>
        <taxon>Alphaproteobacteria</taxon>
        <taxon>Sphingomonadales</taxon>
        <taxon>Sphingomonadaceae</taxon>
        <taxon>Sphingopyxis</taxon>
    </lineage>
</organism>
<accession>A0A1Y6EA67</accession>
<keyword evidence="3" id="KW-1185">Reference proteome</keyword>
<dbReference type="Proteomes" id="UP000194469">
    <property type="component" value="Unassembled WGS sequence"/>
</dbReference>
<evidence type="ECO:0000313" key="3">
    <source>
        <dbReference type="Proteomes" id="UP000194469"/>
    </source>
</evidence>
<proteinExistence type="predicted"/>
<dbReference type="GeneID" id="303003518"/>
<protein>
    <submittedName>
        <fullName evidence="2">Uncharacterized protein</fullName>
    </submittedName>
</protein>
<evidence type="ECO:0000256" key="1">
    <source>
        <dbReference type="SAM" id="Phobius"/>
    </source>
</evidence>
<sequence length="53" mass="5679">MTQKDIITILAIIGALVVLGFVLRVTFALIGPLLILALGYVVYKMMQSKGGTN</sequence>
<reference evidence="3" key="1">
    <citation type="submission" date="2017-04" db="EMBL/GenBank/DDBJ databases">
        <authorList>
            <person name="Varghese N."/>
            <person name="Submissions S."/>
        </authorList>
    </citation>
    <scope>NUCLEOTIDE SEQUENCE [LARGE SCALE GENOMIC DNA]</scope>
    <source>
        <strain evidence="3">UI2</strain>
    </source>
</reference>
<name>A0A1Y6EA67_9SPHN</name>
<dbReference type="RefSeq" id="WP_156416724.1">
    <property type="nucleotide sequence ID" value="NZ_FXWL01000001.1"/>
</dbReference>
<keyword evidence="1" id="KW-1133">Transmembrane helix</keyword>
<dbReference type="EMBL" id="FXWL01000001">
    <property type="protein sequence ID" value="SMQ58121.1"/>
    <property type="molecule type" value="Genomic_DNA"/>
</dbReference>
<gene>
    <name evidence="2" type="ORF">SAMN06295984_0062</name>
</gene>
<evidence type="ECO:0000313" key="2">
    <source>
        <dbReference type="EMBL" id="SMQ58121.1"/>
    </source>
</evidence>
<keyword evidence="1" id="KW-0812">Transmembrane</keyword>